<evidence type="ECO:0000313" key="4">
    <source>
        <dbReference type="Proteomes" id="UP000054477"/>
    </source>
</evidence>
<keyword evidence="2" id="KW-1133">Transmembrane helix</keyword>
<accession>A0A0C9WJK7</accession>
<feature type="transmembrane region" description="Helical" evidence="2">
    <location>
        <begin position="50"/>
        <end position="71"/>
    </location>
</feature>
<name>A0A0C9WJK7_9AGAR</name>
<dbReference type="Proteomes" id="UP000054477">
    <property type="component" value="Unassembled WGS sequence"/>
</dbReference>
<keyword evidence="2" id="KW-0812">Transmembrane</keyword>
<dbReference type="HOGENOM" id="CLU_2427347_0_0_1"/>
<gene>
    <name evidence="3" type="ORF">K443DRAFT_347803</name>
</gene>
<evidence type="ECO:0000256" key="1">
    <source>
        <dbReference type="SAM" id="MobiDB-lite"/>
    </source>
</evidence>
<organism evidence="3 4">
    <name type="scientific">Laccaria amethystina LaAM-08-1</name>
    <dbReference type="NCBI Taxonomy" id="1095629"/>
    <lineage>
        <taxon>Eukaryota</taxon>
        <taxon>Fungi</taxon>
        <taxon>Dikarya</taxon>
        <taxon>Basidiomycota</taxon>
        <taxon>Agaricomycotina</taxon>
        <taxon>Agaricomycetes</taxon>
        <taxon>Agaricomycetidae</taxon>
        <taxon>Agaricales</taxon>
        <taxon>Agaricineae</taxon>
        <taxon>Hydnangiaceae</taxon>
        <taxon>Laccaria</taxon>
    </lineage>
</organism>
<reference evidence="3 4" key="1">
    <citation type="submission" date="2014-04" db="EMBL/GenBank/DDBJ databases">
        <authorList>
            <consortium name="DOE Joint Genome Institute"/>
            <person name="Kuo A."/>
            <person name="Kohler A."/>
            <person name="Nagy L.G."/>
            <person name="Floudas D."/>
            <person name="Copeland A."/>
            <person name="Barry K.W."/>
            <person name="Cichocki N."/>
            <person name="Veneault-Fourrey C."/>
            <person name="LaButti K."/>
            <person name="Lindquist E.A."/>
            <person name="Lipzen A."/>
            <person name="Lundell T."/>
            <person name="Morin E."/>
            <person name="Murat C."/>
            <person name="Sun H."/>
            <person name="Tunlid A."/>
            <person name="Henrissat B."/>
            <person name="Grigoriev I.V."/>
            <person name="Hibbett D.S."/>
            <person name="Martin F."/>
            <person name="Nordberg H.P."/>
            <person name="Cantor M.N."/>
            <person name="Hua S.X."/>
        </authorList>
    </citation>
    <scope>NUCLEOTIDE SEQUENCE [LARGE SCALE GENOMIC DNA]</scope>
    <source>
        <strain evidence="3 4">LaAM-08-1</strain>
    </source>
</reference>
<protein>
    <submittedName>
        <fullName evidence="3">Uncharacterized protein</fullName>
    </submittedName>
</protein>
<proteinExistence type="predicted"/>
<keyword evidence="2" id="KW-0472">Membrane</keyword>
<sequence>MTQQTQKAPSFTISPPSYRGEDDSEPDPLIPASHCSHNKNDPGSSTDGSGATIIILIIIAFIITVLCTAVCTTKLRKCVWIQNSQCAQIRS</sequence>
<evidence type="ECO:0000256" key="2">
    <source>
        <dbReference type="SAM" id="Phobius"/>
    </source>
</evidence>
<dbReference type="AlphaFoldDB" id="A0A0C9WJK7"/>
<feature type="region of interest" description="Disordered" evidence="1">
    <location>
        <begin position="1"/>
        <end position="47"/>
    </location>
</feature>
<keyword evidence="4" id="KW-1185">Reference proteome</keyword>
<evidence type="ECO:0000313" key="3">
    <source>
        <dbReference type="EMBL" id="KIJ94864.1"/>
    </source>
</evidence>
<dbReference type="EMBL" id="KN838776">
    <property type="protein sequence ID" value="KIJ94864.1"/>
    <property type="molecule type" value="Genomic_DNA"/>
</dbReference>
<feature type="compositionally biased region" description="Polar residues" evidence="1">
    <location>
        <begin position="1"/>
        <end position="15"/>
    </location>
</feature>
<reference evidence="4" key="2">
    <citation type="submission" date="2015-01" db="EMBL/GenBank/DDBJ databases">
        <title>Evolutionary Origins and Diversification of the Mycorrhizal Mutualists.</title>
        <authorList>
            <consortium name="DOE Joint Genome Institute"/>
            <consortium name="Mycorrhizal Genomics Consortium"/>
            <person name="Kohler A."/>
            <person name="Kuo A."/>
            <person name="Nagy L.G."/>
            <person name="Floudas D."/>
            <person name="Copeland A."/>
            <person name="Barry K.W."/>
            <person name="Cichocki N."/>
            <person name="Veneault-Fourrey C."/>
            <person name="LaButti K."/>
            <person name="Lindquist E.A."/>
            <person name="Lipzen A."/>
            <person name="Lundell T."/>
            <person name="Morin E."/>
            <person name="Murat C."/>
            <person name="Riley R."/>
            <person name="Ohm R."/>
            <person name="Sun H."/>
            <person name="Tunlid A."/>
            <person name="Henrissat B."/>
            <person name="Grigoriev I.V."/>
            <person name="Hibbett D.S."/>
            <person name="Martin F."/>
        </authorList>
    </citation>
    <scope>NUCLEOTIDE SEQUENCE [LARGE SCALE GENOMIC DNA]</scope>
    <source>
        <strain evidence="4">LaAM-08-1</strain>
    </source>
</reference>